<dbReference type="GO" id="GO:0004719">
    <property type="term" value="F:protein-L-isoaspartate (D-aspartate) O-methyltransferase activity"/>
    <property type="evidence" value="ECO:0007669"/>
    <property type="project" value="UniProtKB-EC"/>
</dbReference>
<dbReference type="OrthoDB" id="6278121at2759"/>
<accession>A0A7M7QBK7</accession>
<keyword evidence="10" id="KW-0812">Transmembrane</keyword>
<dbReference type="Gene3D" id="3.40.50.150">
    <property type="entry name" value="Vaccinia Virus protein VP39"/>
    <property type="match status" value="2"/>
</dbReference>
<dbReference type="CDD" id="cd23599">
    <property type="entry name" value="TFP_LU_ECD_Cold"/>
    <property type="match status" value="1"/>
</dbReference>
<feature type="compositionally biased region" description="Basic and acidic residues" evidence="9">
    <location>
        <begin position="1091"/>
        <end position="1110"/>
    </location>
</feature>
<evidence type="ECO:0000313" key="12">
    <source>
        <dbReference type="Proteomes" id="UP000002358"/>
    </source>
</evidence>
<dbReference type="EnsemblMetazoa" id="XM_031927618">
    <property type="protein sequence ID" value="XP_031783478"/>
    <property type="gene ID" value="LOC100678734"/>
</dbReference>
<dbReference type="SMR" id="A0A7M7QBK7"/>
<dbReference type="EC" id="2.1.1.77" evidence="3"/>
<evidence type="ECO:0000256" key="10">
    <source>
        <dbReference type="SAM" id="Phobius"/>
    </source>
</evidence>
<dbReference type="GO" id="GO:0032259">
    <property type="term" value="P:methylation"/>
    <property type="evidence" value="ECO:0007669"/>
    <property type="project" value="UniProtKB-KW"/>
</dbReference>
<feature type="region of interest" description="Disordered" evidence="9">
    <location>
        <begin position="1057"/>
        <end position="1121"/>
    </location>
</feature>
<feature type="compositionally biased region" description="Polar residues" evidence="9">
    <location>
        <begin position="975"/>
        <end position="986"/>
    </location>
</feature>
<feature type="coiled-coil region" evidence="8">
    <location>
        <begin position="400"/>
        <end position="427"/>
    </location>
</feature>
<dbReference type="InParanoid" id="A0A7M7QBK7"/>
<dbReference type="RefSeq" id="XP_031783478.1">
    <property type="nucleotide sequence ID" value="XM_031927618.2"/>
</dbReference>
<name>A0A7M7QBK7_NASVI</name>
<feature type="region of interest" description="Disordered" evidence="9">
    <location>
        <begin position="975"/>
        <end position="996"/>
    </location>
</feature>
<comment type="subcellular location">
    <subcellularLocation>
        <location evidence="1">Cytoplasm</location>
    </subcellularLocation>
</comment>
<dbReference type="Proteomes" id="UP000002358">
    <property type="component" value="Chromosome 3"/>
</dbReference>
<sequence>MNQTDRFCAEDNKKLIEHLKNKGIIKSSLVFEAMCLVDRKKFVNKFNPYNNAYIDAPQNIGHGRTISAPHMHGMIFEILAEKLTTAKNVLCIRCSTGYVSNCMSIMMGPYGTVIHIESIPELKEKIKQTIENAHPYLLWGNRIKLLDVENESAGYPQPKVRYDVIYVGAAAAEIPQALIGQLAYGGRLVIPIGPKDLQQLMQIDKNLDGTIVKKTVTSVRYGYLDSPREITNANNNTEIKAENRSNEKSVLNLNSKNFNNIIIRENIQTQSPTKIQISSPTKPAHDHFNGCVKVDQIITEKLDTKSDEKNAQLNVKKNDDLPNFEKIREKSIFDTSGDNYLLTSSHKAKETGSSMKMQTASLRIPMQNDSNSCIKDEVTLQVTKEKLQIESDHSTEQLNSKTLKENLQKACQELASLEKKMESRNDNQQNVQKIEDIKNVSNLELNSELETASDKIELETTMDELMATHADKSTVKNIEQLHQKTNFDKSVEKLKTNLKVENLQNLYVDDIMKKLTLLLDKKLVTKIDENLNVKIGSIERRIILLEDEIKKFNDIIKQEANEQKIFLCEMDKALKIKIEKLRKKIGSVEKDNKITERKLSNKIVRVEECMDEKIIDEVEELSKRLKMIEETNELFEKEIKKLSIAFEERLLKEKADIYMQIDAELEKKEHRQLDSVKSNISYLEKDIEMLKKKLTNKETNNKEQWRFMAFPMIITLHATYALFKNLYKGIIKSSIVTKTMCLVDRKNYVGSSNCLNNEQYTDAPLKISHNRTISSPHMHGMIFEILAEKLSTAKNVLCIRCNTGYVSSCMASMMGPHGTVFHIESIPDLKEKVKKTIKKTNPFLLWTKRMQLLDVENESAGYPQPKVRYDVIYVGAAAAEIPQALIDQLAYGGRLVIPIGPKDLQQLMQIDKNLDGTIVKKTVTSVRYEYLDSPREITNANNNTEIKAENDSNKTSISNLNTVCLNNLISEKVQTQSSTEIPNRSPTKPVKNHFNNNCMKDHLLQTIADKFETKTDEIYAQPSVKDPEENVHKILQDIRTLMTKLELQYDSRSVEKIKDTQEKATSNDRSSESRISHETKMQNTSAIKPVQKKDEVLSITKEKLNNKNDEADTQSSIKESEENIHKTLQESQTLEEKLVLDSKDDPRNIEEIEDTQEKSRPDSSSESRIFHEIMKAQSSVNELSKQAVRVYAHRVNIRCVVHHRFGAQHILSLFIPQNLFCSGILFPEKEKKMQIWRVVLVGALCLGASNALECYVCKNQEGNIEKCLNTIKTCEQGEDTCLSEIKWGSTPYWNQGAKKQFYISKRCSTKRECERIRRANMPDCSHIWYQDWKCSECCQGDRCNYYIVSGTDKVGTTVMMFLFPLFAIWILQ</sequence>
<evidence type="ECO:0000256" key="1">
    <source>
        <dbReference type="ARBA" id="ARBA00004496"/>
    </source>
</evidence>
<dbReference type="PANTHER" id="PTHR11579">
    <property type="entry name" value="PROTEIN-L-ISOASPARTATE O-METHYLTRANSFERASE"/>
    <property type="match status" value="1"/>
</dbReference>
<keyword evidence="8" id="KW-0175">Coiled coil</keyword>
<evidence type="ECO:0000256" key="9">
    <source>
        <dbReference type="SAM" id="MobiDB-lite"/>
    </source>
</evidence>
<evidence type="ECO:0000256" key="3">
    <source>
        <dbReference type="ARBA" id="ARBA00011890"/>
    </source>
</evidence>
<feature type="region of interest" description="Disordered" evidence="9">
    <location>
        <begin position="1141"/>
        <end position="1166"/>
    </location>
</feature>
<evidence type="ECO:0000256" key="6">
    <source>
        <dbReference type="ARBA" id="ARBA00022679"/>
    </source>
</evidence>
<dbReference type="InterPro" id="IPR000682">
    <property type="entry name" value="PCMT"/>
</dbReference>
<keyword evidence="12" id="KW-1185">Reference proteome</keyword>
<evidence type="ECO:0000256" key="7">
    <source>
        <dbReference type="ARBA" id="ARBA00022691"/>
    </source>
</evidence>
<organism evidence="11 12">
    <name type="scientific">Nasonia vitripennis</name>
    <name type="common">Parasitic wasp</name>
    <dbReference type="NCBI Taxonomy" id="7425"/>
    <lineage>
        <taxon>Eukaryota</taxon>
        <taxon>Metazoa</taxon>
        <taxon>Ecdysozoa</taxon>
        <taxon>Arthropoda</taxon>
        <taxon>Hexapoda</taxon>
        <taxon>Insecta</taxon>
        <taxon>Pterygota</taxon>
        <taxon>Neoptera</taxon>
        <taxon>Endopterygota</taxon>
        <taxon>Hymenoptera</taxon>
        <taxon>Apocrita</taxon>
        <taxon>Proctotrupomorpha</taxon>
        <taxon>Chalcidoidea</taxon>
        <taxon>Pteromalidae</taxon>
        <taxon>Pteromalinae</taxon>
        <taxon>Nasonia</taxon>
    </lineage>
</organism>
<evidence type="ECO:0000313" key="11">
    <source>
        <dbReference type="EnsemblMetazoa" id="XP_031783478"/>
    </source>
</evidence>
<evidence type="ECO:0000256" key="4">
    <source>
        <dbReference type="ARBA" id="ARBA00022490"/>
    </source>
</evidence>
<keyword evidence="5" id="KW-0489">Methyltransferase</keyword>
<feature type="compositionally biased region" description="Basic and acidic residues" evidence="9">
    <location>
        <begin position="1057"/>
        <end position="1080"/>
    </location>
</feature>
<dbReference type="Pfam" id="PF01135">
    <property type="entry name" value="PCMT"/>
    <property type="match status" value="2"/>
</dbReference>
<keyword evidence="4" id="KW-0963">Cytoplasm</keyword>
<keyword evidence="10" id="KW-1133">Transmembrane helix</keyword>
<evidence type="ECO:0000256" key="5">
    <source>
        <dbReference type="ARBA" id="ARBA00022603"/>
    </source>
</evidence>
<dbReference type="SUPFAM" id="SSF53335">
    <property type="entry name" value="S-adenosyl-L-methionine-dependent methyltransferases"/>
    <property type="match status" value="2"/>
</dbReference>
<dbReference type="PANTHER" id="PTHR11579:SF0">
    <property type="entry name" value="PROTEIN-L-ISOASPARTATE(D-ASPARTATE) O-METHYLTRANSFERASE"/>
    <property type="match status" value="1"/>
</dbReference>
<keyword evidence="10" id="KW-0472">Membrane</keyword>
<reference evidence="11" key="1">
    <citation type="submission" date="2021-01" db="UniProtKB">
        <authorList>
            <consortium name="EnsemblMetazoa"/>
        </authorList>
    </citation>
    <scope>IDENTIFICATION</scope>
</reference>
<dbReference type="KEGG" id="nvi:100678734"/>
<dbReference type="InterPro" id="IPR029063">
    <property type="entry name" value="SAM-dependent_MTases_sf"/>
</dbReference>
<evidence type="ECO:0000256" key="8">
    <source>
        <dbReference type="SAM" id="Coils"/>
    </source>
</evidence>
<dbReference type="SUPFAM" id="SSF57302">
    <property type="entry name" value="Snake toxin-like"/>
    <property type="match status" value="1"/>
</dbReference>
<dbReference type="InterPro" id="IPR045860">
    <property type="entry name" value="Snake_toxin-like_sf"/>
</dbReference>
<protein>
    <recommendedName>
        <fullName evidence="3">protein-L-isoaspartate(D-aspartate) O-methyltransferase</fullName>
        <ecNumber evidence="3">2.1.1.77</ecNumber>
    </recommendedName>
</protein>
<comment type="similarity">
    <text evidence="2">Belongs to the methyltransferase superfamily. L-isoaspartyl/D-aspartyl protein methyltransferase family.</text>
</comment>
<keyword evidence="7" id="KW-0949">S-adenosyl-L-methionine</keyword>
<feature type="coiled-coil region" evidence="8">
    <location>
        <begin position="542"/>
        <end position="645"/>
    </location>
</feature>
<proteinExistence type="inferred from homology"/>
<feature type="transmembrane region" description="Helical" evidence="10">
    <location>
        <begin position="1354"/>
        <end position="1371"/>
    </location>
</feature>
<dbReference type="GeneID" id="100678734"/>
<dbReference type="GO" id="GO:0005737">
    <property type="term" value="C:cytoplasm"/>
    <property type="evidence" value="ECO:0007669"/>
    <property type="project" value="UniProtKB-SubCell"/>
</dbReference>
<feature type="coiled-coil region" evidence="8">
    <location>
        <begin position="673"/>
        <end position="700"/>
    </location>
</feature>
<evidence type="ECO:0000256" key="2">
    <source>
        <dbReference type="ARBA" id="ARBA00005369"/>
    </source>
</evidence>
<keyword evidence="6" id="KW-0808">Transferase</keyword>